<feature type="transmembrane region" description="Helical" evidence="1">
    <location>
        <begin position="20"/>
        <end position="37"/>
    </location>
</feature>
<dbReference type="EMBL" id="QXHD01000004">
    <property type="protein sequence ID" value="NEZ58619.1"/>
    <property type="molecule type" value="Genomic_DNA"/>
</dbReference>
<dbReference type="Proteomes" id="UP000481033">
    <property type="component" value="Unassembled WGS sequence"/>
</dbReference>
<evidence type="ECO:0000313" key="2">
    <source>
        <dbReference type="EMBL" id="NEZ58619.1"/>
    </source>
</evidence>
<keyword evidence="2" id="KW-0121">Carboxypeptidase</keyword>
<organism evidence="2 3">
    <name type="scientific">Adonisia turfae CCMR0081</name>
    <dbReference type="NCBI Taxonomy" id="2292702"/>
    <lineage>
        <taxon>Bacteria</taxon>
        <taxon>Bacillati</taxon>
        <taxon>Cyanobacteriota</taxon>
        <taxon>Adonisia</taxon>
        <taxon>Adonisia turfae</taxon>
    </lineage>
</organism>
<keyword evidence="1" id="KW-1133">Transmembrane helix</keyword>
<dbReference type="AlphaFoldDB" id="A0A6M0RR78"/>
<keyword evidence="2" id="KW-0645">Protease</keyword>
<dbReference type="RefSeq" id="WP_163701317.1">
    <property type="nucleotide sequence ID" value="NZ_QXHD01000004.1"/>
</dbReference>
<keyword evidence="1" id="KW-0472">Membrane</keyword>
<protein>
    <submittedName>
        <fullName evidence="2">Carboxypeptidase regulatory-like domain-containing protein</fullName>
    </submittedName>
</protein>
<dbReference type="GO" id="GO:0004180">
    <property type="term" value="F:carboxypeptidase activity"/>
    <property type="evidence" value="ECO:0007669"/>
    <property type="project" value="UniProtKB-KW"/>
</dbReference>
<accession>A0A6M0RR78</accession>
<keyword evidence="2" id="KW-0378">Hydrolase</keyword>
<reference evidence="2 3" key="1">
    <citation type="journal article" date="2020" name="Microb. Ecol.">
        <title>Ecogenomics of the Marine Benthic Filamentous Cyanobacterium Adonisia.</title>
        <authorList>
            <person name="Walter J.M."/>
            <person name="Coutinho F.H."/>
            <person name="Leomil L."/>
            <person name="Hargreaves P.I."/>
            <person name="Campeao M.E."/>
            <person name="Vieira V.V."/>
            <person name="Silva B.S."/>
            <person name="Fistarol G.O."/>
            <person name="Salomon P.S."/>
            <person name="Sawabe T."/>
            <person name="Mino S."/>
            <person name="Hosokawa M."/>
            <person name="Miyashita H."/>
            <person name="Maruyama F."/>
            <person name="van Verk M.C."/>
            <person name="Dutilh B.E."/>
            <person name="Thompson C.C."/>
            <person name="Thompson F.L."/>
        </authorList>
    </citation>
    <scope>NUCLEOTIDE SEQUENCE [LARGE SCALE GENOMIC DNA]</scope>
    <source>
        <strain evidence="2 3">CCMR0081</strain>
    </source>
</reference>
<gene>
    <name evidence="2" type="ORF">DXZ20_23810</name>
</gene>
<sequence length="178" mass="19339">MVGSAKQYSRESSFSLNGRWLLWLWWLNGLGLVLLWGQPGWSHGAIATVTQTFSVEASYSSGEPMASAQVVVYRPDNPDEPWLTGQTDEQGNFEFSPDTEGDWEVVIRQAGHGTTVNVPVTNQAVAQVENPQAVARSTTALVSSSEPLTNPLQRWASAGAALWGLIGTVLFFSRGKQS</sequence>
<evidence type="ECO:0000313" key="3">
    <source>
        <dbReference type="Proteomes" id="UP000481033"/>
    </source>
</evidence>
<evidence type="ECO:0000256" key="1">
    <source>
        <dbReference type="SAM" id="Phobius"/>
    </source>
</evidence>
<proteinExistence type="predicted"/>
<keyword evidence="1" id="KW-0812">Transmembrane</keyword>
<keyword evidence="3" id="KW-1185">Reference proteome</keyword>
<comment type="caution">
    <text evidence="2">The sequence shown here is derived from an EMBL/GenBank/DDBJ whole genome shotgun (WGS) entry which is preliminary data.</text>
</comment>
<feature type="transmembrane region" description="Helical" evidence="1">
    <location>
        <begin position="155"/>
        <end position="173"/>
    </location>
</feature>
<name>A0A6M0RR78_9CYAN</name>
<dbReference type="SUPFAM" id="SSF49478">
    <property type="entry name" value="Cna protein B-type domain"/>
    <property type="match status" value="1"/>
</dbReference>